<dbReference type="InterPro" id="IPR002833">
    <property type="entry name" value="PTH2"/>
</dbReference>
<evidence type="ECO:0000313" key="5">
    <source>
        <dbReference type="EMBL" id="KAF9459472.1"/>
    </source>
</evidence>
<dbReference type="PANTHER" id="PTHR12649">
    <property type="entry name" value="PEPTIDYL-TRNA HYDROLASE 2"/>
    <property type="match status" value="1"/>
</dbReference>
<comment type="catalytic activity">
    <reaction evidence="4">
        <text>an N-acyl-L-alpha-aminoacyl-tRNA + H2O = an N-acyl-L-amino acid + a tRNA + H(+)</text>
        <dbReference type="Rhea" id="RHEA:54448"/>
        <dbReference type="Rhea" id="RHEA-COMP:10123"/>
        <dbReference type="Rhea" id="RHEA-COMP:13883"/>
        <dbReference type="ChEBI" id="CHEBI:15377"/>
        <dbReference type="ChEBI" id="CHEBI:15378"/>
        <dbReference type="ChEBI" id="CHEBI:59874"/>
        <dbReference type="ChEBI" id="CHEBI:78442"/>
        <dbReference type="ChEBI" id="CHEBI:138191"/>
        <dbReference type="EC" id="3.1.1.29"/>
    </reaction>
</comment>
<proteinExistence type="inferred from homology"/>
<keyword evidence="2 5" id="KW-0378">Hydrolase</keyword>
<keyword evidence="6" id="KW-1185">Reference proteome</keyword>
<protein>
    <recommendedName>
        <fullName evidence="1">peptidyl-tRNA hydrolase</fullName>
        <ecNumber evidence="1">3.1.1.29</ecNumber>
    </recommendedName>
</protein>
<evidence type="ECO:0000313" key="6">
    <source>
        <dbReference type="Proteomes" id="UP000807353"/>
    </source>
</evidence>
<dbReference type="GO" id="GO:0005829">
    <property type="term" value="C:cytosol"/>
    <property type="evidence" value="ECO:0007669"/>
    <property type="project" value="TreeGrafter"/>
</dbReference>
<dbReference type="Proteomes" id="UP000807353">
    <property type="component" value="Unassembled WGS sequence"/>
</dbReference>
<evidence type="ECO:0000256" key="4">
    <source>
        <dbReference type="ARBA" id="ARBA00048707"/>
    </source>
</evidence>
<feature type="non-terminal residue" evidence="5">
    <location>
        <position position="1"/>
    </location>
</feature>
<sequence length="111" mass="11996">VLVVRTDLGMSSGKMAAHHATLACYQTLQSTNIPLLRQWERSGQAKVALRCASDNELVQLRARAQSLNLCARLIQDAGRTQIAAGSRTVLGILGMSPSRLINQITGSLRLL</sequence>
<dbReference type="OrthoDB" id="1733656at2759"/>
<accession>A0A9P6CBG7</accession>
<gene>
    <name evidence="5" type="ORF">BDZ94DRAFT_1171691</name>
</gene>
<organism evidence="5 6">
    <name type="scientific">Collybia nuda</name>
    <dbReference type="NCBI Taxonomy" id="64659"/>
    <lineage>
        <taxon>Eukaryota</taxon>
        <taxon>Fungi</taxon>
        <taxon>Dikarya</taxon>
        <taxon>Basidiomycota</taxon>
        <taxon>Agaricomycotina</taxon>
        <taxon>Agaricomycetes</taxon>
        <taxon>Agaricomycetidae</taxon>
        <taxon>Agaricales</taxon>
        <taxon>Tricholomatineae</taxon>
        <taxon>Clitocybaceae</taxon>
        <taxon>Collybia</taxon>
    </lineage>
</organism>
<dbReference type="PANTHER" id="PTHR12649:SF11">
    <property type="entry name" value="PEPTIDYL-TRNA HYDROLASE 2, MITOCHONDRIAL"/>
    <property type="match status" value="1"/>
</dbReference>
<dbReference type="EC" id="3.1.1.29" evidence="1"/>
<dbReference type="EMBL" id="MU150316">
    <property type="protein sequence ID" value="KAF9459472.1"/>
    <property type="molecule type" value="Genomic_DNA"/>
</dbReference>
<reference evidence="5" key="1">
    <citation type="submission" date="2020-11" db="EMBL/GenBank/DDBJ databases">
        <authorList>
            <consortium name="DOE Joint Genome Institute"/>
            <person name="Ahrendt S."/>
            <person name="Riley R."/>
            <person name="Andreopoulos W."/>
            <person name="Labutti K."/>
            <person name="Pangilinan J."/>
            <person name="Ruiz-Duenas F.J."/>
            <person name="Barrasa J.M."/>
            <person name="Sanchez-Garcia M."/>
            <person name="Camarero S."/>
            <person name="Miyauchi S."/>
            <person name="Serrano A."/>
            <person name="Linde D."/>
            <person name="Babiker R."/>
            <person name="Drula E."/>
            <person name="Ayuso-Fernandez I."/>
            <person name="Pacheco R."/>
            <person name="Padilla G."/>
            <person name="Ferreira P."/>
            <person name="Barriuso J."/>
            <person name="Kellner H."/>
            <person name="Castanera R."/>
            <person name="Alfaro M."/>
            <person name="Ramirez L."/>
            <person name="Pisabarro A.G."/>
            <person name="Kuo A."/>
            <person name="Tritt A."/>
            <person name="Lipzen A."/>
            <person name="He G."/>
            <person name="Yan M."/>
            <person name="Ng V."/>
            <person name="Cullen D."/>
            <person name="Martin F."/>
            <person name="Rosso M.-N."/>
            <person name="Henrissat B."/>
            <person name="Hibbett D."/>
            <person name="Martinez A.T."/>
            <person name="Grigoriev I.V."/>
        </authorList>
    </citation>
    <scope>NUCLEOTIDE SEQUENCE</scope>
    <source>
        <strain evidence="5">CBS 247.69</strain>
    </source>
</reference>
<evidence type="ECO:0000256" key="1">
    <source>
        <dbReference type="ARBA" id="ARBA00013260"/>
    </source>
</evidence>
<evidence type="ECO:0000256" key="2">
    <source>
        <dbReference type="ARBA" id="ARBA00022801"/>
    </source>
</evidence>
<name>A0A9P6CBG7_9AGAR</name>
<dbReference type="Gene3D" id="3.40.1490.10">
    <property type="entry name" value="Bit1"/>
    <property type="match status" value="1"/>
</dbReference>
<dbReference type="GO" id="GO:0004045">
    <property type="term" value="F:peptidyl-tRNA hydrolase activity"/>
    <property type="evidence" value="ECO:0007669"/>
    <property type="project" value="UniProtKB-EC"/>
</dbReference>
<comment type="caution">
    <text evidence="5">The sequence shown here is derived from an EMBL/GenBank/DDBJ whole genome shotgun (WGS) entry which is preliminary data.</text>
</comment>
<dbReference type="CDD" id="cd02430">
    <property type="entry name" value="PTH2"/>
    <property type="match status" value="1"/>
</dbReference>
<comment type="similarity">
    <text evidence="3">Belongs to the PTH2 family.</text>
</comment>
<evidence type="ECO:0000256" key="3">
    <source>
        <dbReference type="ARBA" id="ARBA00038050"/>
    </source>
</evidence>
<dbReference type="FunFam" id="3.40.1490.10:FF:000001">
    <property type="entry name" value="Peptidyl-tRNA hydrolase 2"/>
    <property type="match status" value="1"/>
</dbReference>
<dbReference type="AlphaFoldDB" id="A0A9P6CBG7"/>
<dbReference type="NCBIfam" id="TIGR00283">
    <property type="entry name" value="arch_pth2"/>
    <property type="match status" value="1"/>
</dbReference>
<dbReference type="Pfam" id="PF01981">
    <property type="entry name" value="PTH2"/>
    <property type="match status" value="1"/>
</dbReference>
<dbReference type="SUPFAM" id="SSF102462">
    <property type="entry name" value="Peptidyl-tRNA hydrolase II"/>
    <property type="match status" value="1"/>
</dbReference>
<dbReference type="InterPro" id="IPR023476">
    <property type="entry name" value="Pep_tRNA_hydro_II_dom_sf"/>
</dbReference>